<feature type="compositionally biased region" description="Low complexity" evidence="1">
    <location>
        <begin position="421"/>
        <end position="436"/>
    </location>
</feature>
<comment type="caution">
    <text evidence="3">The sequence shown here is derived from an EMBL/GenBank/DDBJ whole genome shotgun (WGS) entry which is preliminary data.</text>
</comment>
<sequence>MKGKKKYGGSLPNEQIKADPVTIVAEGPKAMAKSVRIRIESTESISSAIIPISIKDHEGTKGKSIAINASDKQILAGKEEGDDHAISNNPRIGEKVIQPDSCSKDKAFSGLGVHSEKFSTVIHHGGFIVRRPRFKFTGKLVDYFDNLDVGTMSMFEIVAMVEKLRITYNVKVFWQLTDKPIEVKQLKTDVDVMEMVSNLSRDHYVHLYLEEVVGFSETKMDEPGLGEVEMDGPGLAEAEMDGPDIGEPEMDEPELEDEEYVAGSKSSSAVSSFSDRENEIVSSEDEVDEESNVNVGLGSDEVDVQKHVKEGLVAILEDLEKHPHLLQELQNFQNFQRPTTTPTSHGENSPRPTTTSHAGNSPRPTLLPTQPSEVHTTKWMPTLTTTNHAGTPPTTTHGGTSPRPTPLSTQPSQGHTVRWMSTPTTTHAGTPPTSAHGGTSPRPTPLPTQPSQGHTVRWMPTPTATTHLSQESSTNQP</sequence>
<feature type="compositionally biased region" description="Polar residues" evidence="1">
    <location>
        <begin position="337"/>
        <end position="374"/>
    </location>
</feature>
<feature type="compositionally biased region" description="Low complexity" evidence="1">
    <location>
        <begin position="264"/>
        <end position="273"/>
    </location>
</feature>
<accession>A0ABR2PU79</accession>
<organism evidence="3 4">
    <name type="scientific">Hibiscus sabdariffa</name>
    <name type="common">roselle</name>
    <dbReference type="NCBI Taxonomy" id="183260"/>
    <lineage>
        <taxon>Eukaryota</taxon>
        <taxon>Viridiplantae</taxon>
        <taxon>Streptophyta</taxon>
        <taxon>Embryophyta</taxon>
        <taxon>Tracheophyta</taxon>
        <taxon>Spermatophyta</taxon>
        <taxon>Magnoliopsida</taxon>
        <taxon>eudicotyledons</taxon>
        <taxon>Gunneridae</taxon>
        <taxon>Pentapetalae</taxon>
        <taxon>rosids</taxon>
        <taxon>malvids</taxon>
        <taxon>Malvales</taxon>
        <taxon>Malvaceae</taxon>
        <taxon>Malvoideae</taxon>
        <taxon>Hibiscus</taxon>
    </lineage>
</organism>
<feature type="compositionally biased region" description="Acidic residues" evidence="1">
    <location>
        <begin position="282"/>
        <end position="291"/>
    </location>
</feature>
<reference evidence="3 4" key="1">
    <citation type="journal article" date="2024" name="G3 (Bethesda)">
        <title>Genome assembly of Hibiscus sabdariffa L. provides insights into metabolisms of medicinal natural products.</title>
        <authorList>
            <person name="Kim T."/>
        </authorList>
    </citation>
    <scope>NUCLEOTIDE SEQUENCE [LARGE SCALE GENOMIC DNA]</scope>
    <source>
        <strain evidence="3">TK-2024</strain>
        <tissue evidence="3">Old leaves</tissue>
    </source>
</reference>
<feature type="region of interest" description="Disordered" evidence="1">
    <location>
        <begin position="333"/>
        <end position="477"/>
    </location>
</feature>
<dbReference type="Pfam" id="PF26130">
    <property type="entry name" value="PB1-like"/>
    <property type="match status" value="1"/>
</dbReference>
<evidence type="ECO:0000313" key="3">
    <source>
        <dbReference type="EMBL" id="KAK8991740.1"/>
    </source>
</evidence>
<feature type="region of interest" description="Disordered" evidence="1">
    <location>
        <begin position="263"/>
        <end position="292"/>
    </location>
</feature>
<feature type="compositionally biased region" description="Polar residues" evidence="1">
    <location>
        <begin position="462"/>
        <end position="477"/>
    </location>
</feature>
<name>A0ABR2PU79_9ROSI</name>
<evidence type="ECO:0000256" key="1">
    <source>
        <dbReference type="SAM" id="MobiDB-lite"/>
    </source>
</evidence>
<evidence type="ECO:0000313" key="4">
    <source>
        <dbReference type="Proteomes" id="UP001396334"/>
    </source>
</evidence>
<dbReference type="Proteomes" id="UP001396334">
    <property type="component" value="Unassembled WGS sequence"/>
</dbReference>
<feature type="domain" description="PB1-like" evidence="2">
    <location>
        <begin position="116"/>
        <end position="210"/>
    </location>
</feature>
<keyword evidence="4" id="KW-1185">Reference proteome</keyword>
<evidence type="ECO:0000259" key="2">
    <source>
        <dbReference type="Pfam" id="PF26130"/>
    </source>
</evidence>
<dbReference type="InterPro" id="IPR058594">
    <property type="entry name" value="PB1-like_dom_pln"/>
</dbReference>
<gene>
    <name evidence="3" type="ORF">V6N11_062736</name>
</gene>
<protein>
    <recommendedName>
        <fullName evidence="2">PB1-like domain-containing protein</fullName>
    </recommendedName>
</protein>
<feature type="compositionally biased region" description="Low complexity" evidence="1">
    <location>
        <begin position="381"/>
        <end position="402"/>
    </location>
</feature>
<dbReference type="EMBL" id="JBBPBN010000052">
    <property type="protein sequence ID" value="KAK8991740.1"/>
    <property type="molecule type" value="Genomic_DNA"/>
</dbReference>
<proteinExistence type="predicted"/>